<dbReference type="PROSITE" id="PS50011">
    <property type="entry name" value="PROTEIN_KINASE_DOM"/>
    <property type="match status" value="1"/>
</dbReference>
<dbReference type="FunCoup" id="A0A2P5B2V9">
    <property type="interactions" value="97"/>
</dbReference>
<dbReference type="GO" id="GO:0005524">
    <property type="term" value="F:ATP binding"/>
    <property type="evidence" value="ECO:0007669"/>
    <property type="project" value="UniProtKB-KW"/>
</dbReference>
<evidence type="ECO:0000313" key="13">
    <source>
        <dbReference type="Proteomes" id="UP000237000"/>
    </source>
</evidence>
<dbReference type="GO" id="GO:0004674">
    <property type="term" value="F:protein serine/threonine kinase activity"/>
    <property type="evidence" value="ECO:0007669"/>
    <property type="project" value="UniProtKB-KW"/>
</dbReference>
<evidence type="ECO:0000256" key="7">
    <source>
        <dbReference type="ARBA" id="ARBA00022840"/>
    </source>
</evidence>
<dbReference type="InterPro" id="IPR011009">
    <property type="entry name" value="Kinase-like_dom_sf"/>
</dbReference>
<comment type="catalytic activity">
    <reaction evidence="9">
        <text>L-seryl-[protein] + ATP = O-phospho-L-seryl-[protein] + ADP + H(+)</text>
        <dbReference type="Rhea" id="RHEA:17989"/>
        <dbReference type="Rhea" id="RHEA-COMP:9863"/>
        <dbReference type="Rhea" id="RHEA-COMP:11604"/>
        <dbReference type="ChEBI" id="CHEBI:15378"/>
        <dbReference type="ChEBI" id="CHEBI:29999"/>
        <dbReference type="ChEBI" id="CHEBI:30616"/>
        <dbReference type="ChEBI" id="CHEBI:83421"/>
        <dbReference type="ChEBI" id="CHEBI:456216"/>
        <dbReference type="EC" id="2.7.11.1"/>
    </reaction>
</comment>
<dbReference type="EMBL" id="JXTC01000621">
    <property type="protein sequence ID" value="PON43086.1"/>
    <property type="molecule type" value="Genomic_DNA"/>
</dbReference>
<evidence type="ECO:0000256" key="6">
    <source>
        <dbReference type="ARBA" id="ARBA00022777"/>
    </source>
</evidence>
<feature type="region of interest" description="Disordered" evidence="10">
    <location>
        <begin position="216"/>
        <end position="243"/>
    </location>
</feature>
<feature type="region of interest" description="Disordered" evidence="10">
    <location>
        <begin position="178"/>
        <end position="197"/>
    </location>
</feature>
<dbReference type="SMART" id="SM00220">
    <property type="entry name" value="S_TKc"/>
    <property type="match status" value="1"/>
</dbReference>
<organism evidence="12 13">
    <name type="scientific">Trema orientale</name>
    <name type="common">Charcoal tree</name>
    <name type="synonym">Celtis orientalis</name>
    <dbReference type="NCBI Taxonomy" id="63057"/>
    <lineage>
        <taxon>Eukaryota</taxon>
        <taxon>Viridiplantae</taxon>
        <taxon>Streptophyta</taxon>
        <taxon>Embryophyta</taxon>
        <taxon>Tracheophyta</taxon>
        <taxon>Spermatophyta</taxon>
        <taxon>Magnoliopsida</taxon>
        <taxon>eudicotyledons</taxon>
        <taxon>Gunneridae</taxon>
        <taxon>Pentapetalae</taxon>
        <taxon>rosids</taxon>
        <taxon>fabids</taxon>
        <taxon>Rosales</taxon>
        <taxon>Cannabaceae</taxon>
        <taxon>Trema</taxon>
    </lineage>
</organism>
<evidence type="ECO:0000256" key="2">
    <source>
        <dbReference type="ARBA" id="ARBA00012513"/>
    </source>
</evidence>
<dbReference type="InParanoid" id="A0A2P5B2V9"/>
<evidence type="ECO:0000256" key="5">
    <source>
        <dbReference type="ARBA" id="ARBA00022741"/>
    </source>
</evidence>
<dbReference type="InterPro" id="IPR000719">
    <property type="entry name" value="Prot_kinase_dom"/>
</dbReference>
<dbReference type="FunFam" id="1.10.510.10:FF:000294">
    <property type="entry name" value="Serine/threonine-protein kinase OXI1"/>
    <property type="match status" value="1"/>
</dbReference>
<keyword evidence="4" id="KW-0808">Transferase</keyword>
<evidence type="ECO:0000259" key="11">
    <source>
        <dbReference type="PROSITE" id="PS50011"/>
    </source>
</evidence>
<keyword evidence="5" id="KW-0547">Nucleotide-binding</keyword>
<dbReference type="Pfam" id="PF00069">
    <property type="entry name" value="Pkinase"/>
    <property type="match status" value="2"/>
</dbReference>
<keyword evidence="13" id="KW-1185">Reference proteome</keyword>
<dbReference type="PANTHER" id="PTHR45637">
    <property type="entry name" value="FLIPPASE KINASE 1-RELATED"/>
    <property type="match status" value="1"/>
</dbReference>
<evidence type="ECO:0000256" key="1">
    <source>
        <dbReference type="ARBA" id="ARBA00009903"/>
    </source>
</evidence>
<dbReference type="Gene3D" id="3.30.200.20">
    <property type="entry name" value="Phosphorylase Kinase, domain 1"/>
    <property type="match status" value="1"/>
</dbReference>
<dbReference type="SUPFAM" id="SSF56112">
    <property type="entry name" value="Protein kinase-like (PK-like)"/>
    <property type="match status" value="1"/>
</dbReference>
<dbReference type="PROSITE" id="PS00108">
    <property type="entry name" value="PROTEIN_KINASE_ST"/>
    <property type="match status" value="1"/>
</dbReference>
<dbReference type="EC" id="2.7.11.1" evidence="2"/>
<evidence type="ECO:0000256" key="10">
    <source>
        <dbReference type="SAM" id="MobiDB-lite"/>
    </source>
</evidence>
<dbReference type="InterPro" id="IPR008271">
    <property type="entry name" value="Ser/Thr_kinase_AS"/>
</dbReference>
<gene>
    <name evidence="12" type="ORF">TorRG33x02_334340</name>
</gene>
<evidence type="ECO:0000256" key="8">
    <source>
        <dbReference type="ARBA" id="ARBA00047899"/>
    </source>
</evidence>
<evidence type="ECO:0000313" key="12">
    <source>
        <dbReference type="EMBL" id="PON43086.1"/>
    </source>
</evidence>
<keyword evidence="7" id="KW-0067">ATP-binding</keyword>
<keyword evidence="3 12" id="KW-0723">Serine/threonine-protein kinase</keyword>
<feature type="domain" description="Protein kinase" evidence="11">
    <location>
        <begin position="20"/>
        <end position="337"/>
    </location>
</feature>
<accession>A0A2P5B2V9</accession>
<name>A0A2P5B2V9_TREOI</name>
<dbReference type="OrthoDB" id="432483at2759"/>
<dbReference type="Proteomes" id="UP000237000">
    <property type="component" value="Unassembled WGS sequence"/>
</dbReference>
<keyword evidence="6 12" id="KW-0418">Kinase</keyword>
<comment type="catalytic activity">
    <reaction evidence="8">
        <text>L-threonyl-[protein] + ATP = O-phospho-L-threonyl-[protein] + ADP + H(+)</text>
        <dbReference type="Rhea" id="RHEA:46608"/>
        <dbReference type="Rhea" id="RHEA-COMP:11060"/>
        <dbReference type="Rhea" id="RHEA-COMP:11605"/>
        <dbReference type="ChEBI" id="CHEBI:15378"/>
        <dbReference type="ChEBI" id="CHEBI:30013"/>
        <dbReference type="ChEBI" id="CHEBI:30616"/>
        <dbReference type="ChEBI" id="CHEBI:61977"/>
        <dbReference type="ChEBI" id="CHEBI:456216"/>
        <dbReference type="EC" id="2.7.11.1"/>
    </reaction>
</comment>
<proteinExistence type="inferred from homology"/>
<evidence type="ECO:0000256" key="3">
    <source>
        <dbReference type="ARBA" id="ARBA00022527"/>
    </source>
</evidence>
<dbReference type="STRING" id="63057.A0A2P5B2V9"/>
<comment type="caution">
    <text evidence="12">The sequence shown here is derived from an EMBL/GenBank/DDBJ whole genome shotgun (WGS) entry which is preliminary data.</text>
</comment>
<dbReference type="Gene3D" id="1.10.510.10">
    <property type="entry name" value="Transferase(Phosphotransferase) domain 1"/>
    <property type="match status" value="2"/>
</dbReference>
<sequence>MIDDEELHRRNVPDLSFDRLTVLSPLGRGAKGVVFLVKDEDRDEFLALKVISKALIEKKGKGADGDEYRRVCFEQGVLSRLRHPLLPRLRGVLDSEKLIGYAIDYCSGRDLNVLRKRQTEKMFSDDIIRFYAAELVLALEYLHKSGIVYRDLKPENVMVQENGHIMIVDFDLSTKLSPKSTPHSSPSSSNSASTSNSVASKKRFSPFHRFCNSGISPEDSASQAGLSLNSARTESNSTEKSNSFVGTEEYVAPEIVSGDGHDFAVDWWSLGVVLYEMLYGATPFRGTNRKETFYRILTKSPELTGEPTPLRDLIGKLLEKDPKQRIQVEEIKGHDFFRGVEWESVVQISRPPYIPENDEKGKEGIANINVESVVQGIFGNGDVDKCKSEHEKHGGIEEAENVNTKTWVGEFNHHPTQTDHFLVF</sequence>
<dbReference type="FunFam" id="1.10.510.10:FF:000312">
    <property type="entry name" value="Serine/threonine-protein kinase OXI1"/>
    <property type="match status" value="1"/>
</dbReference>
<comment type="similarity">
    <text evidence="1">Belongs to the protein kinase superfamily. AGC Ser/Thr protein kinase family.</text>
</comment>
<protein>
    <recommendedName>
        <fullName evidence="2">non-specific serine/threonine protein kinase</fullName>
        <ecNumber evidence="2">2.7.11.1</ecNumber>
    </recommendedName>
</protein>
<reference evidence="13" key="1">
    <citation type="submission" date="2016-06" db="EMBL/GenBank/DDBJ databases">
        <title>Parallel loss of symbiosis genes in relatives of nitrogen-fixing non-legume Parasponia.</title>
        <authorList>
            <person name="Van Velzen R."/>
            <person name="Holmer R."/>
            <person name="Bu F."/>
            <person name="Rutten L."/>
            <person name="Van Zeijl A."/>
            <person name="Liu W."/>
            <person name="Santuari L."/>
            <person name="Cao Q."/>
            <person name="Sharma T."/>
            <person name="Shen D."/>
            <person name="Roswanjaya Y."/>
            <person name="Wardhani T."/>
            <person name="Kalhor M.S."/>
            <person name="Jansen J."/>
            <person name="Van den Hoogen J."/>
            <person name="Gungor B."/>
            <person name="Hartog M."/>
            <person name="Hontelez J."/>
            <person name="Verver J."/>
            <person name="Yang W.-C."/>
            <person name="Schijlen E."/>
            <person name="Repin R."/>
            <person name="Schilthuizen M."/>
            <person name="Schranz E."/>
            <person name="Heidstra R."/>
            <person name="Miyata K."/>
            <person name="Fedorova E."/>
            <person name="Kohlen W."/>
            <person name="Bisseling T."/>
            <person name="Smit S."/>
            <person name="Geurts R."/>
        </authorList>
    </citation>
    <scope>NUCLEOTIDE SEQUENCE [LARGE SCALE GENOMIC DNA]</scope>
    <source>
        <strain evidence="13">cv. RG33-2</strain>
    </source>
</reference>
<evidence type="ECO:0000256" key="9">
    <source>
        <dbReference type="ARBA" id="ARBA00048679"/>
    </source>
</evidence>
<evidence type="ECO:0000256" key="4">
    <source>
        <dbReference type="ARBA" id="ARBA00022679"/>
    </source>
</evidence>
<dbReference type="AlphaFoldDB" id="A0A2P5B2V9"/>